<dbReference type="EMBL" id="LR796204">
    <property type="protein sequence ID" value="CAB4126634.1"/>
    <property type="molecule type" value="Genomic_DNA"/>
</dbReference>
<dbReference type="InterPro" id="IPR020290">
    <property type="entry name" value="Gp88"/>
</dbReference>
<protein>
    <recommendedName>
        <fullName evidence="1">Gene product 88 domain-containing protein</fullName>
    </recommendedName>
</protein>
<reference evidence="2" key="1">
    <citation type="submission" date="2020-04" db="EMBL/GenBank/DDBJ databases">
        <authorList>
            <person name="Chiriac C."/>
            <person name="Salcher M."/>
            <person name="Ghai R."/>
            <person name="Kavagutti S V."/>
        </authorList>
    </citation>
    <scope>NUCLEOTIDE SEQUENCE</scope>
</reference>
<evidence type="ECO:0000313" key="2">
    <source>
        <dbReference type="EMBL" id="CAB4126634.1"/>
    </source>
</evidence>
<proteinExistence type="predicted"/>
<organism evidence="2">
    <name type="scientific">uncultured Caudovirales phage</name>
    <dbReference type="NCBI Taxonomy" id="2100421"/>
    <lineage>
        <taxon>Viruses</taxon>
        <taxon>Duplodnaviria</taxon>
        <taxon>Heunggongvirae</taxon>
        <taxon>Uroviricota</taxon>
        <taxon>Caudoviricetes</taxon>
        <taxon>Peduoviridae</taxon>
        <taxon>Maltschvirus</taxon>
        <taxon>Maltschvirus maltsch</taxon>
    </lineage>
</organism>
<dbReference type="Pfam" id="PF17338">
    <property type="entry name" value="GP88"/>
    <property type="match status" value="1"/>
</dbReference>
<sequence length="248" mass="26957">MALQLLTVDSPKTRKGESLGYLTGILYLAPSDESGRNVCPFALRSGETASAIKSACSRSCLTFAGKGNLPKVRAARVRKTRFYFEDRQAFLDTIRADVRKLQAIAARDGWAGLVVRLDGTSDLGLAEKLAGEFPDVQFVDYTKDPSRAMRARMVPNWHVTYSAHEHTTQAQVDYLIAHGVNVSMVFAGKTLPETYMGHSVIDGDSTDLRHLDPIGRIVGLRMKGVSNAFKAAAAVSGFARVIPLKLAA</sequence>
<name>A0A6J5KW35_9CAUD</name>
<accession>A0A6J5KW35</accession>
<evidence type="ECO:0000313" key="3">
    <source>
        <dbReference type="EMBL" id="CAB4133123.1"/>
    </source>
</evidence>
<dbReference type="EMBL" id="LR796269">
    <property type="protein sequence ID" value="CAB4133123.1"/>
    <property type="molecule type" value="Genomic_DNA"/>
</dbReference>
<gene>
    <name evidence="3" type="ORF">UFOVP254_50</name>
    <name evidence="2" type="ORF">UFOVP76_3</name>
</gene>
<feature type="domain" description="Gene product 88" evidence="1">
    <location>
        <begin position="14"/>
        <end position="224"/>
    </location>
</feature>
<evidence type="ECO:0000259" key="1">
    <source>
        <dbReference type="Pfam" id="PF17338"/>
    </source>
</evidence>